<reference evidence="1" key="2">
    <citation type="submission" date="2021-04" db="EMBL/GenBank/DDBJ databases">
        <authorList>
            <person name="Gilroy R."/>
        </authorList>
    </citation>
    <scope>NUCLEOTIDE SEQUENCE</scope>
    <source>
        <strain evidence="1">ChiGjej1B1-13045</strain>
    </source>
</reference>
<comment type="caution">
    <text evidence="1">The sequence shown here is derived from an EMBL/GenBank/DDBJ whole genome shotgun (WGS) entry which is preliminary data.</text>
</comment>
<proteinExistence type="predicted"/>
<organism evidence="1 2">
    <name type="scientific">Candidatus Mediterraneibacter stercorigallinarum</name>
    <dbReference type="NCBI Taxonomy" id="2838686"/>
    <lineage>
        <taxon>Bacteria</taxon>
        <taxon>Bacillati</taxon>
        <taxon>Bacillota</taxon>
        <taxon>Clostridia</taxon>
        <taxon>Lachnospirales</taxon>
        <taxon>Lachnospiraceae</taxon>
        <taxon>Mediterraneibacter</taxon>
    </lineage>
</organism>
<evidence type="ECO:0000313" key="2">
    <source>
        <dbReference type="Proteomes" id="UP000824017"/>
    </source>
</evidence>
<gene>
    <name evidence="1" type="ORF">H9817_02260</name>
</gene>
<accession>A0A9D2D9I3</accession>
<name>A0A9D2D9I3_9FIRM</name>
<dbReference type="EMBL" id="DXCD01000063">
    <property type="protein sequence ID" value="HIZ12739.1"/>
    <property type="molecule type" value="Genomic_DNA"/>
</dbReference>
<protein>
    <submittedName>
        <fullName evidence="1">Uncharacterized protein</fullName>
    </submittedName>
</protein>
<dbReference type="Proteomes" id="UP000824017">
    <property type="component" value="Unassembled WGS sequence"/>
</dbReference>
<sequence length="88" mass="10125">MYSRIKRTVVSGCMILSLIIPSVQVGAREDEGAYVNDASDRIKTQIRILQETTAQGRIKTKRYRREIARTSFSGQCFWDQQRLQAESL</sequence>
<dbReference type="AlphaFoldDB" id="A0A9D2D9I3"/>
<evidence type="ECO:0000313" key="1">
    <source>
        <dbReference type="EMBL" id="HIZ12739.1"/>
    </source>
</evidence>
<reference evidence="1" key="1">
    <citation type="journal article" date="2021" name="PeerJ">
        <title>Extensive microbial diversity within the chicken gut microbiome revealed by metagenomics and culture.</title>
        <authorList>
            <person name="Gilroy R."/>
            <person name="Ravi A."/>
            <person name="Getino M."/>
            <person name="Pursley I."/>
            <person name="Horton D.L."/>
            <person name="Alikhan N.F."/>
            <person name="Baker D."/>
            <person name="Gharbi K."/>
            <person name="Hall N."/>
            <person name="Watson M."/>
            <person name="Adriaenssens E.M."/>
            <person name="Foster-Nyarko E."/>
            <person name="Jarju S."/>
            <person name="Secka A."/>
            <person name="Antonio M."/>
            <person name="Oren A."/>
            <person name="Chaudhuri R.R."/>
            <person name="La Ragione R."/>
            <person name="Hildebrand F."/>
            <person name="Pallen M.J."/>
        </authorList>
    </citation>
    <scope>NUCLEOTIDE SEQUENCE</scope>
    <source>
        <strain evidence="1">ChiGjej1B1-13045</strain>
    </source>
</reference>